<evidence type="ECO:0000313" key="3">
    <source>
        <dbReference type="Proteomes" id="UP000886523"/>
    </source>
</evidence>
<keyword evidence="3" id="KW-1185">Reference proteome</keyword>
<dbReference type="AlphaFoldDB" id="A0A9P6AKF9"/>
<protein>
    <recommendedName>
        <fullName evidence="1">Fungal-type protein kinase domain-containing protein</fullName>
    </recommendedName>
</protein>
<name>A0A9P6AKF9_9AGAM</name>
<comment type="caution">
    <text evidence="2">The sequence shown here is derived from an EMBL/GenBank/DDBJ whole genome shotgun (WGS) entry which is preliminary data.</text>
</comment>
<sequence length="309" mass="35695">MGFHGFIRYDDFTRVRALPAGPRHSERQMNEPVPPPVFNHDSTYREPSPLQNLSPELLLNFTMGWLRLKEIVHRQYALIGRGTCVVRGEVKDGSDLTGKGLTVKITLGYPLRQNNEHILGHIPQVLLHQDYDSTAGGPRGKWAFDNDDHRVLHVIVMHNYFPISKLHTSSEDNRVIGVLIDFDLAVFITVDLQDISIHLDRRFHTGTLPFMAVDLLDETDKIHWVRRELELFLWVMVWYTARYHEGIETTMAFQICLEIALPWLAKEKSYLLNKPDVVFNRARVDRKAKREGGQTSEVFDMETLGNRIT</sequence>
<dbReference type="EMBL" id="MU129079">
    <property type="protein sequence ID" value="KAF9507515.1"/>
    <property type="molecule type" value="Genomic_DNA"/>
</dbReference>
<dbReference type="Proteomes" id="UP000886523">
    <property type="component" value="Unassembled WGS sequence"/>
</dbReference>
<evidence type="ECO:0000313" key="2">
    <source>
        <dbReference type="EMBL" id="KAF9507515.1"/>
    </source>
</evidence>
<evidence type="ECO:0000259" key="1">
    <source>
        <dbReference type="Pfam" id="PF17667"/>
    </source>
</evidence>
<dbReference type="InterPro" id="IPR040976">
    <property type="entry name" value="Pkinase_fungal"/>
</dbReference>
<organism evidence="2 3">
    <name type="scientific">Hydnum rufescens UP504</name>
    <dbReference type="NCBI Taxonomy" id="1448309"/>
    <lineage>
        <taxon>Eukaryota</taxon>
        <taxon>Fungi</taxon>
        <taxon>Dikarya</taxon>
        <taxon>Basidiomycota</taxon>
        <taxon>Agaricomycotina</taxon>
        <taxon>Agaricomycetes</taxon>
        <taxon>Cantharellales</taxon>
        <taxon>Hydnaceae</taxon>
        <taxon>Hydnum</taxon>
    </lineage>
</organism>
<reference evidence="2" key="1">
    <citation type="journal article" date="2020" name="Nat. Commun.">
        <title>Large-scale genome sequencing of mycorrhizal fungi provides insights into the early evolution of symbiotic traits.</title>
        <authorList>
            <person name="Miyauchi S."/>
            <person name="Kiss E."/>
            <person name="Kuo A."/>
            <person name="Drula E."/>
            <person name="Kohler A."/>
            <person name="Sanchez-Garcia M."/>
            <person name="Morin E."/>
            <person name="Andreopoulos B."/>
            <person name="Barry K.W."/>
            <person name="Bonito G."/>
            <person name="Buee M."/>
            <person name="Carver A."/>
            <person name="Chen C."/>
            <person name="Cichocki N."/>
            <person name="Clum A."/>
            <person name="Culley D."/>
            <person name="Crous P.W."/>
            <person name="Fauchery L."/>
            <person name="Girlanda M."/>
            <person name="Hayes R.D."/>
            <person name="Keri Z."/>
            <person name="LaButti K."/>
            <person name="Lipzen A."/>
            <person name="Lombard V."/>
            <person name="Magnuson J."/>
            <person name="Maillard F."/>
            <person name="Murat C."/>
            <person name="Nolan M."/>
            <person name="Ohm R.A."/>
            <person name="Pangilinan J."/>
            <person name="Pereira M.F."/>
            <person name="Perotto S."/>
            <person name="Peter M."/>
            <person name="Pfister S."/>
            <person name="Riley R."/>
            <person name="Sitrit Y."/>
            <person name="Stielow J.B."/>
            <person name="Szollosi G."/>
            <person name="Zifcakova L."/>
            <person name="Stursova M."/>
            <person name="Spatafora J.W."/>
            <person name="Tedersoo L."/>
            <person name="Vaario L.M."/>
            <person name="Yamada A."/>
            <person name="Yan M."/>
            <person name="Wang P."/>
            <person name="Xu J."/>
            <person name="Bruns T."/>
            <person name="Baldrian P."/>
            <person name="Vilgalys R."/>
            <person name="Dunand C."/>
            <person name="Henrissat B."/>
            <person name="Grigoriev I.V."/>
            <person name="Hibbett D."/>
            <person name="Nagy L.G."/>
            <person name="Martin F.M."/>
        </authorList>
    </citation>
    <scope>NUCLEOTIDE SEQUENCE</scope>
    <source>
        <strain evidence="2">UP504</strain>
    </source>
</reference>
<gene>
    <name evidence="2" type="ORF">BS47DRAFT_1398578</name>
</gene>
<feature type="domain" description="Fungal-type protein kinase" evidence="1">
    <location>
        <begin position="169"/>
        <end position="239"/>
    </location>
</feature>
<accession>A0A9P6AKF9</accession>
<proteinExistence type="predicted"/>
<dbReference type="OrthoDB" id="5584477at2759"/>
<dbReference type="Pfam" id="PF17667">
    <property type="entry name" value="Pkinase_fungal"/>
    <property type="match status" value="1"/>
</dbReference>